<dbReference type="GO" id="GO:0046166">
    <property type="term" value="P:glyceraldehyde-3-phosphate biosynthetic process"/>
    <property type="evidence" value="ECO:0007669"/>
    <property type="project" value="TreeGrafter"/>
</dbReference>
<evidence type="ECO:0000256" key="6">
    <source>
        <dbReference type="ARBA" id="ARBA00019397"/>
    </source>
</evidence>
<evidence type="ECO:0000256" key="12">
    <source>
        <dbReference type="HAMAP-Rule" id="MF_00147"/>
    </source>
</evidence>
<comment type="similarity">
    <text evidence="3 12 13">Belongs to the triosephosphate isomerase family.</text>
</comment>
<keyword evidence="8 12" id="KW-0963">Cytoplasm</keyword>
<reference evidence="14" key="1">
    <citation type="submission" date="2023-11" db="EMBL/GenBank/DDBJ databases">
        <title>Scrofimicrobium hongkongense sp. nov., isolated from a patient with peritonitis.</title>
        <authorList>
            <person name="Lao H.Y."/>
            <person name="Wong A.Y.P."/>
            <person name="Ng T.L."/>
            <person name="Wong R.Y.L."/>
            <person name="Yau M.C.Y."/>
            <person name="Lam J.Y.W."/>
            <person name="Siu G.K.H."/>
        </authorList>
    </citation>
    <scope>NUCLEOTIDE SEQUENCE</scope>
    <source>
        <strain evidence="14">R131</strain>
    </source>
</reference>
<evidence type="ECO:0000256" key="8">
    <source>
        <dbReference type="ARBA" id="ARBA00022490"/>
    </source>
</evidence>
<proteinExistence type="inferred from homology"/>
<dbReference type="RefSeq" id="WP_350257234.1">
    <property type="nucleotide sequence ID" value="NZ_CP138335.1"/>
</dbReference>
<evidence type="ECO:0000256" key="5">
    <source>
        <dbReference type="ARBA" id="ARBA00011940"/>
    </source>
</evidence>
<protein>
    <recommendedName>
        <fullName evidence="6 12">Triosephosphate isomerase</fullName>
        <shortName evidence="12">TIM</shortName>
        <shortName evidence="12">TPI</shortName>
        <ecNumber evidence="5 12">5.3.1.1</ecNumber>
    </recommendedName>
    <alternativeName>
        <fullName evidence="12">Triose-phosphate isomerase</fullName>
    </alternativeName>
</protein>
<comment type="pathway">
    <text evidence="2 12 13">Carbohydrate biosynthesis; gluconeogenesis.</text>
</comment>
<dbReference type="GO" id="GO:0019563">
    <property type="term" value="P:glycerol catabolic process"/>
    <property type="evidence" value="ECO:0007669"/>
    <property type="project" value="TreeGrafter"/>
</dbReference>
<comment type="subunit">
    <text evidence="4 12 13">Homodimer.</text>
</comment>
<evidence type="ECO:0000256" key="9">
    <source>
        <dbReference type="ARBA" id="ARBA00023152"/>
    </source>
</evidence>
<sequence length="258" mass="27724">MARTPLMAGNWKMNLDHLQAVQLVNELAMALEDRNFDYSSEVVVIPPFTDIRSVQTTIDGDNLKLAYGAQDVSLHDSGAYTGEVSATMLEKLGCKYVVVGHSERREYHGETDEIVGQKAQVVAAHNMTPIVCCGEVLEIRQQGTHVEHVLSQVRGALAGFTGEQVAKLVIAYEPVWAIGTGEVATPADAEEVCGAIRQLLVDLYGAEVAESTRILYGGSVNSGNVKELMAQPNVDGGLVGGASLKAQEFAKIADFKHL</sequence>
<keyword evidence="10 12" id="KW-0413">Isomerase</keyword>
<feature type="active site" description="Proton acceptor" evidence="12">
    <location>
        <position position="173"/>
    </location>
</feature>
<dbReference type="SUPFAM" id="SSF51351">
    <property type="entry name" value="Triosephosphate isomerase (TIM)"/>
    <property type="match status" value="1"/>
</dbReference>
<dbReference type="GO" id="GO:0004807">
    <property type="term" value="F:triose-phosphate isomerase activity"/>
    <property type="evidence" value="ECO:0007669"/>
    <property type="project" value="UniProtKB-UniRule"/>
</dbReference>
<feature type="binding site" evidence="12">
    <location>
        <begin position="10"/>
        <end position="12"/>
    </location>
    <ligand>
        <name>substrate</name>
    </ligand>
</feature>
<dbReference type="Gene3D" id="3.20.20.70">
    <property type="entry name" value="Aldolase class I"/>
    <property type="match status" value="1"/>
</dbReference>
<evidence type="ECO:0000256" key="11">
    <source>
        <dbReference type="ARBA" id="ARBA00055680"/>
    </source>
</evidence>
<dbReference type="PANTHER" id="PTHR21139">
    <property type="entry name" value="TRIOSEPHOSPHATE ISOMERASE"/>
    <property type="match status" value="1"/>
</dbReference>
<evidence type="ECO:0000313" key="14">
    <source>
        <dbReference type="EMBL" id="XBW07040.1"/>
    </source>
</evidence>
<dbReference type="InterPro" id="IPR000652">
    <property type="entry name" value="Triosephosphate_isomerase"/>
</dbReference>
<comment type="function">
    <text evidence="11 12">Involved in the gluconeogenesis. Catalyzes stereospecifically the conversion of dihydroxyacetone phosphate (DHAP) to D-glyceraldehyde-3-phosphate (G3P).</text>
</comment>
<comment type="pathway">
    <text evidence="12 13">Carbohydrate degradation; glycolysis; D-glyceraldehyde 3-phosphate from glycerone phosphate: step 1/1.</text>
</comment>
<dbReference type="NCBIfam" id="TIGR00419">
    <property type="entry name" value="tim"/>
    <property type="match status" value="1"/>
</dbReference>
<evidence type="ECO:0000256" key="2">
    <source>
        <dbReference type="ARBA" id="ARBA00004742"/>
    </source>
</evidence>
<keyword evidence="9 12" id="KW-0324">Glycolysis</keyword>
<evidence type="ECO:0000256" key="3">
    <source>
        <dbReference type="ARBA" id="ARBA00007422"/>
    </source>
</evidence>
<dbReference type="InterPro" id="IPR035990">
    <property type="entry name" value="TIM_sf"/>
</dbReference>
<dbReference type="GO" id="GO:0005829">
    <property type="term" value="C:cytosol"/>
    <property type="evidence" value="ECO:0007669"/>
    <property type="project" value="TreeGrafter"/>
</dbReference>
<organism evidence="14">
    <name type="scientific">Scrofimicrobium appendicitidis</name>
    <dbReference type="NCBI Taxonomy" id="3079930"/>
    <lineage>
        <taxon>Bacteria</taxon>
        <taxon>Bacillati</taxon>
        <taxon>Actinomycetota</taxon>
        <taxon>Actinomycetes</taxon>
        <taxon>Actinomycetales</taxon>
        <taxon>Actinomycetaceae</taxon>
        <taxon>Scrofimicrobium</taxon>
    </lineage>
</organism>
<dbReference type="InterPro" id="IPR013785">
    <property type="entry name" value="Aldolase_TIM"/>
</dbReference>
<feature type="binding site" evidence="12">
    <location>
        <position position="179"/>
    </location>
    <ligand>
        <name>substrate</name>
    </ligand>
</feature>
<dbReference type="HAMAP" id="MF_00147_B">
    <property type="entry name" value="TIM_B"/>
    <property type="match status" value="1"/>
</dbReference>
<evidence type="ECO:0000256" key="13">
    <source>
        <dbReference type="RuleBase" id="RU363013"/>
    </source>
</evidence>
<feature type="binding site" evidence="12">
    <location>
        <begin position="240"/>
        <end position="241"/>
    </location>
    <ligand>
        <name>substrate</name>
    </ligand>
</feature>
<dbReference type="Pfam" id="PF00121">
    <property type="entry name" value="TIM"/>
    <property type="match status" value="1"/>
</dbReference>
<comment type="subcellular location">
    <subcellularLocation>
        <location evidence="12 13">Cytoplasm</location>
    </subcellularLocation>
</comment>
<dbReference type="EC" id="5.3.1.1" evidence="5 12"/>
<feature type="active site" description="Electrophile" evidence="12">
    <location>
        <position position="101"/>
    </location>
</feature>
<feature type="binding site" evidence="12">
    <location>
        <position position="219"/>
    </location>
    <ligand>
        <name>substrate</name>
    </ligand>
</feature>
<comment type="catalytic activity">
    <reaction evidence="1 12 13">
        <text>D-glyceraldehyde 3-phosphate = dihydroxyacetone phosphate</text>
        <dbReference type="Rhea" id="RHEA:18585"/>
        <dbReference type="ChEBI" id="CHEBI:57642"/>
        <dbReference type="ChEBI" id="CHEBI:59776"/>
        <dbReference type="EC" id="5.3.1.1"/>
    </reaction>
</comment>
<dbReference type="InterPro" id="IPR020861">
    <property type="entry name" value="Triosephosphate_isomerase_AS"/>
</dbReference>
<dbReference type="CDD" id="cd00311">
    <property type="entry name" value="TIM"/>
    <property type="match status" value="1"/>
</dbReference>
<dbReference type="PANTHER" id="PTHR21139:SF42">
    <property type="entry name" value="TRIOSEPHOSPHATE ISOMERASE"/>
    <property type="match status" value="1"/>
</dbReference>
<keyword evidence="7 12" id="KW-0312">Gluconeogenesis</keyword>
<evidence type="ECO:0000256" key="4">
    <source>
        <dbReference type="ARBA" id="ARBA00011738"/>
    </source>
</evidence>
<dbReference type="InterPro" id="IPR022896">
    <property type="entry name" value="TrioseP_Isoase_bac/euk"/>
</dbReference>
<dbReference type="AlphaFoldDB" id="A0AAU7V4P4"/>
<evidence type="ECO:0000256" key="10">
    <source>
        <dbReference type="ARBA" id="ARBA00023235"/>
    </source>
</evidence>
<dbReference type="KEGG" id="sapp:SAC06_05125"/>
<dbReference type="PROSITE" id="PS00171">
    <property type="entry name" value="TIM_1"/>
    <property type="match status" value="1"/>
</dbReference>
<dbReference type="FunFam" id="3.20.20.70:FF:000020">
    <property type="entry name" value="Triosephosphate isomerase"/>
    <property type="match status" value="1"/>
</dbReference>
<name>A0AAU7V4P4_9ACTO</name>
<evidence type="ECO:0000256" key="7">
    <source>
        <dbReference type="ARBA" id="ARBA00022432"/>
    </source>
</evidence>
<evidence type="ECO:0000256" key="1">
    <source>
        <dbReference type="ARBA" id="ARBA00000474"/>
    </source>
</evidence>
<gene>
    <name evidence="12 14" type="primary">tpiA</name>
    <name evidence="14" type="ORF">SAC06_05125</name>
</gene>
<dbReference type="GO" id="GO:0006096">
    <property type="term" value="P:glycolytic process"/>
    <property type="evidence" value="ECO:0007669"/>
    <property type="project" value="UniProtKB-UniRule"/>
</dbReference>
<dbReference type="EMBL" id="CP138335">
    <property type="protein sequence ID" value="XBW07040.1"/>
    <property type="molecule type" value="Genomic_DNA"/>
</dbReference>
<dbReference type="GO" id="GO:0006094">
    <property type="term" value="P:gluconeogenesis"/>
    <property type="evidence" value="ECO:0007669"/>
    <property type="project" value="UniProtKB-UniRule"/>
</dbReference>
<dbReference type="PROSITE" id="PS51440">
    <property type="entry name" value="TIM_2"/>
    <property type="match status" value="1"/>
</dbReference>
<accession>A0AAU7V4P4</accession>